<reference evidence="12" key="1">
    <citation type="journal article" date="2020" name="Stud. Mycol.">
        <title>101 Dothideomycetes genomes: a test case for predicting lifestyles and emergence of pathogens.</title>
        <authorList>
            <person name="Haridas S."/>
            <person name="Albert R."/>
            <person name="Binder M."/>
            <person name="Bloem J."/>
            <person name="Labutti K."/>
            <person name="Salamov A."/>
            <person name="Andreopoulos B."/>
            <person name="Baker S."/>
            <person name="Barry K."/>
            <person name="Bills G."/>
            <person name="Bluhm B."/>
            <person name="Cannon C."/>
            <person name="Castanera R."/>
            <person name="Culley D."/>
            <person name="Daum C."/>
            <person name="Ezra D."/>
            <person name="Gonzalez J."/>
            <person name="Henrissat B."/>
            <person name="Kuo A."/>
            <person name="Liang C."/>
            <person name="Lipzen A."/>
            <person name="Lutzoni F."/>
            <person name="Magnuson J."/>
            <person name="Mondo S."/>
            <person name="Nolan M."/>
            <person name="Ohm R."/>
            <person name="Pangilinan J."/>
            <person name="Park H.-J."/>
            <person name="Ramirez L."/>
            <person name="Alfaro M."/>
            <person name="Sun H."/>
            <person name="Tritt A."/>
            <person name="Yoshinaga Y."/>
            <person name="Zwiers L.-H."/>
            <person name="Turgeon B."/>
            <person name="Goodwin S."/>
            <person name="Spatafora J."/>
            <person name="Crous P."/>
            <person name="Grigoriev I."/>
        </authorList>
    </citation>
    <scope>NUCLEOTIDE SEQUENCE</scope>
    <source>
        <strain evidence="12">CBS 116435</strain>
    </source>
</reference>
<evidence type="ECO:0000256" key="5">
    <source>
        <dbReference type="ARBA" id="ARBA00022963"/>
    </source>
</evidence>
<dbReference type="Gene3D" id="3.40.1090.10">
    <property type="entry name" value="Cytosolic phospholipase A2 catalytic domain"/>
    <property type="match status" value="1"/>
</dbReference>
<dbReference type="GO" id="GO:0005829">
    <property type="term" value="C:cytosol"/>
    <property type="evidence" value="ECO:0007669"/>
    <property type="project" value="TreeGrafter"/>
</dbReference>
<evidence type="ECO:0000256" key="9">
    <source>
        <dbReference type="PROSITE-ProRule" id="PRU00555"/>
    </source>
</evidence>
<evidence type="ECO:0000256" key="3">
    <source>
        <dbReference type="ARBA" id="ARBA00022729"/>
    </source>
</evidence>
<evidence type="ECO:0000256" key="6">
    <source>
        <dbReference type="ARBA" id="ARBA00023098"/>
    </source>
</evidence>
<dbReference type="OrthoDB" id="4084751at2759"/>
<dbReference type="SMART" id="SM00022">
    <property type="entry name" value="PLAc"/>
    <property type="match status" value="1"/>
</dbReference>
<dbReference type="PROSITE" id="PS51210">
    <property type="entry name" value="PLA2C"/>
    <property type="match status" value="1"/>
</dbReference>
<dbReference type="EC" id="3.1.1.5" evidence="2 10"/>
<accession>A0A9P4UTJ4</accession>
<evidence type="ECO:0000256" key="8">
    <source>
        <dbReference type="ARBA" id="ARBA00049531"/>
    </source>
</evidence>
<dbReference type="EMBL" id="MU003765">
    <property type="protein sequence ID" value="KAF2726179.1"/>
    <property type="molecule type" value="Genomic_DNA"/>
</dbReference>
<feature type="domain" description="PLA2c" evidence="11">
    <location>
        <begin position="1"/>
        <end position="526"/>
    </location>
</feature>
<dbReference type="SUPFAM" id="SSF52151">
    <property type="entry name" value="FabD/lysophospholipase-like"/>
    <property type="match status" value="1"/>
</dbReference>
<evidence type="ECO:0000256" key="7">
    <source>
        <dbReference type="ARBA" id="ARBA00023180"/>
    </source>
</evidence>
<dbReference type="Proteomes" id="UP000799441">
    <property type="component" value="Unassembled WGS sequence"/>
</dbReference>
<organism evidence="12 13">
    <name type="scientific">Polychaeton citri CBS 116435</name>
    <dbReference type="NCBI Taxonomy" id="1314669"/>
    <lineage>
        <taxon>Eukaryota</taxon>
        <taxon>Fungi</taxon>
        <taxon>Dikarya</taxon>
        <taxon>Ascomycota</taxon>
        <taxon>Pezizomycotina</taxon>
        <taxon>Dothideomycetes</taxon>
        <taxon>Dothideomycetidae</taxon>
        <taxon>Capnodiales</taxon>
        <taxon>Capnodiaceae</taxon>
        <taxon>Polychaeton</taxon>
    </lineage>
</organism>
<dbReference type="AlphaFoldDB" id="A0A9P4UTJ4"/>
<dbReference type="PANTHER" id="PTHR10728">
    <property type="entry name" value="CYTOSOLIC PHOSPHOLIPASE A2"/>
    <property type="match status" value="1"/>
</dbReference>
<keyword evidence="3" id="KW-0732">Signal</keyword>
<evidence type="ECO:0000256" key="1">
    <source>
        <dbReference type="ARBA" id="ARBA00008780"/>
    </source>
</evidence>
<evidence type="ECO:0000256" key="4">
    <source>
        <dbReference type="ARBA" id="ARBA00022801"/>
    </source>
</evidence>
<gene>
    <name evidence="12" type="ORF">K431DRAFT_280202</name>
</gene>
<comment type="similarity">
    <text evidence="1 10">Belongs to the lysophospholipase family.</text>
</comment>
<evidence type="ECO:0000313" key="12">
    <source>
        <dbReference type="EMBL" id="KAF2726179.1"/>
    </source>
</evidence>
<dbReference type="Pfam" id="PF01735">
    <property type="entry name" value="PLA2_B"/>
    <property type="match status" value="1"/>
</dbReference>
<proteinExistence type="inferred from homology"/>
<evidence type="ECO:0000259" key="11">
    <source>
        <dbReference type="PROSITE" id="PS51210"/>
    </source>
</evidence>
<evidence type="ECO:0000256" key="2">
    <source>
        <dbReference type="ARBA" id="ARBA00013274"/>
    </source>
</evidence>
<protein>
    <recommendedName>
        <fullName evidence="2 10">Lysophospholipase</fullName>
        <ecNumber evidence="2 10">3.1.1.5</ecNumber>
    </recommendedName>
</protein>
<dbReference type="GO" id="GO:0004623">
    <property type="term" value="F:phospholipase A2 activity"/>
    <property type="evidence" value="ECO:0007669"/>
    <property type="project" value="TreeGrafter"/>
</dbReference>
<dbReference type="PANTHER" id="PTHR10728:SF33">
    <property type="entry name" value="LYSOPHOSPHOLIPASE 1-RELATED"/>
    <property type="match status" value="1"/>
</dbReference>
<keyword evidence="6 9" id="KW-0443">Lipid metabolism</keyword>
<dbReference type="InterPro" id="IPR002642">
    <property type="entry name" value="LysoPLipase_cat_dom"/>
</dbReference>
<name>A0A9P4UTJ4_9PEZI</name>
<dbReference type="FunFam" id="3.40.1090.10:FF:000010">
    <property type="entry name" value="Lysophospholipase"/>
    <property type="match status" value="1"/>
</dbReference>
<keyword evidence="13" id="KW-1185">Reference proteome</keyword>
<evidence type="ECO:0000313" key="13">
    <source>
        <dbReference type="Proteomes" id="UP000799441"/>
    </source>
</evidence>
<evidence type="ECO:0000256" key="10">
    <source>
        <dbReference type="RuleBase" id="RU362103"/>
    </source>
</evidence>
<sequence>MRDLLSRMNITGLDTDQYINNHQNNASALPNIGIACSGGGYRALMTCAGVVEAFDSRTTNSTAAGQLGGLLQATTYLAGLSGGNWMVGSLYSNNFTSVDNIITEDTSADKSGSVWQFGNSILEGPKTGSIQLLDSVGYYASLEDEVSDKEDAGFNTTITDYWGRALSYQLVNASQGGPDYTFSSIAEQDWFTSGSVPMPFLITDGRAPGELLVPSNTTVYEFNPFEFGTSDPTVYGYVPLKYIGTNFTAGSVTDTDRCVTGFDNVGFVMGTSSSLFNQFLLSVNNTDIPDALKKIFEAILDDLSTDNEDIADYPNPFYGWNNGSNLRAHTRRLTLVDGGEDGQNVPFHPLIQPDRQVDVIFAVDASADTNATLPTNESAQNWPDGYSLTQTYDRSLANIQNGTAFPSIPDINTFFNLGLNNRPTFFGCNSSNLTGPAPLVVYLPNAPYVYNANFSTFDLQYNDTERNAAILNAYNLATQGNATLDADWPACVGCAILSRSLDRTGTDVPDICNQCFDRYCWNGTLASGQPSSYVPEIKLTTIDVTSAAGSISAPVVAAFASALAVGMMLM</sequence>
<dbReference type="InterPro" id="IPR016035">
    <property type="entry name" value="Acyl_Trfase/lysoPLipase"/>
</dbReference>
<dbReference type="GO" id="GO:0046475">
    <property type="term" value="P:glycerophospholipid catabolic process"/>
    <property type="evidence" value="ECO:0007669"/>
    <property type="project" value="TreeGrafter"/>
</dbReference>
<dbReference type="GO" id="GO:0004622">
    <property type="term" value="F:phosphatidylcholine lysophospholipase activity"/>
    <property type="evidence" value="ECO:0007669"/>
    <property type="project" value="UniProtKB-EC"/>
</dbReference>
<keyword evidence="5 9" id="KW-0442">Lipid degradation</keyword>
<keyword evidence="4 9" id="KW-0378">Hydrolase</keyword>
<comment type="catalytic activity">
    <reaction evidence="8 10">
        <text>a 1-acyl-sn-glycero-3-phosphocholine + H2O = sn-glycerol 3-phosphocholine + a fatty acid + H(+)</text>
        <dbReference type="Rhea" id="RHEA:15177"/>
        <dbReference type="ChEBI" id="CHEBI:15377"/>
        <dbReference type="ChEBI" id="CHEBI:15378"/>
        <dbReference type="ChEBI" id="CHEBI:16870"/>
        <dbReference type="ChEBI" id="CHEBI:28868"/>
        <dbReference type="ChEBI" id="CHEBI:58168"/>
        <dbReference type="EC" id="3.1.1.5"/>
    </reaction>
</comment>
<comment type="caution">
    <text evidence="12">The sequence shown here is derived from an EMBL/GenBank/DDBJ whole genome shotgun (WGS) entry which is preliminary data.</text>
</comment>
<dbReference type="GO" id="GO:0005783">
    <property type="term" value="C:endoplasmic reticulum"/>
    <property type="evidence" value="ECO:0007669"/>
    <property type="project" value="TreeGrafter"/>
</dbReference>
<keyword evidence="7" id="KW-0325">Glycoprotein</keyword>